<accession>A0A9X2LKB3</accession>
<evidence type="ECO:0000256" key="1">
    <source>
        <dbReference type="SAM" id="MobiDB-lite"/>
    </source>
</evidence>
<gene>
    <name evidence="2" type="ORF">NQU55_22465</name>
</gene>
<dbReference type="RefSeq" id="WP_206329200.1">
    <property type="nucleotide sequence ID" value="NZ_JAATER010000068.1"/>
</dbReference>
<sequence length="436" mass="45247">MSVDPYWELTFDADGDVDADERDALIRGVAEAGLTDLVVFAHGWNNDRPMATRFYSRFFEPFPGLLAGAPGARVGYAGVIWPSMRFPGEAVPDFPSAAAAGAAGEAAAPPELDAATREALVRTLPCDPAVTDRLAELAAERPDDPARLAEFVSLVRGLAPAPPRGAAAAGEPGEPEDGDAEPYLLTGDAQDVCEAFASALGHVGALPPAFLGGGLKRLWGGALEVLRQMSYYTMKKRAGTVGEKGLGPALTRLAASAPALRVHLAGHSFGARLVSFALRGLPDDSSCLAGVTLLQGAFSHYAFSSRLPFDTGSGGALDGLYRRVRGPLVSCHSRHDSALSVLYPLASRVSRQDDSVLGSDDARWGAVGHDGIQAVDPCARLGLDEALRGGLPATGCVSVDASSVVARGGPPSGAHSDICHEELARVILLAGRLLPS</sequence>
<protein>
    <submittedName>
        <fullName evidence="2">Serine-threonine protein kinase</fullName>
    </submittedName>
</protein>
<name>A0A9X2LKB3_9ACTN</name>
<evidence type="ECO:0000313" key="3">
    <source>
        <dbReference type="Proteomes" id="UP001142374"/>
    </source>
</evidence>
<dbReference type="AlphaFoldDB" id="A0A9X2LKB3"/>
<dbReference type="InterPro" id="IPR029058">
    <property type="entry name" value="AB_hydrolase_fold"/>
</dbReference>
<dbReference type="SUPFAM" id="SSF53474">
    <property type="entry name" value="alpha/beta-Hydrolases"/>
    <property type="match status" value="1"/>
</dbReference>
<keyword evidence="3" id="KW-1185">Reference proteome</keyword>
<keyword evidence="2" id="KW-0418">Kinase</keyword>
<dbReference type="GO" id="GO:0016301">
    <property type="term" value="F:kinase activity"/>
    <property type="evidence" value="ECO:0007669"/>
    <property type="project" value="UniProtKB-KW"/>
</dbReference>
<comment type="caution">
    <text evidence="2">The sequence shown here is derived from an EMBL/GenBank/DDBJ whole genome shotgun (WGS) entry which is preliminary data.</text>
</comment>
<proteinExistence type="predicted"/>
<dbReference type="EMBL" id="JANIID010000022">
    <property type="protein sequence ID" value="MCQ8772511.1"/>
    <property type="molecule type" value="Genomic_DNA"/>
</dbReference>
<evidence type="ECO:0000313" key="2">
    <source>
        <dbReference type="EMBL" id="MCQ8772511.1"/>
    </source>
</evidence>
<feature type="region of interest" description="Disordered" evidence="1">
    <location>
        <begin position="161"/>
        <end position="180"/>
    </location>
</feature>
<dbReference type="Proteomes" id="UP001142374">
    <property type="component" value="Unassembled WGS sequence"/>
</dbReference>
<reference evidence="2" key="1">
    <citation type="submission" date="2022-06" db="EMBL/GenBank/DDBJ databases">
        <title>WGS of actinobacteria.</title>
        <authorList>
            <person name="Thawai C."/>
        </authorList>
    </citation>
    <scope>NUCLEOTIDE SEQUENCE</scope>
    <source>
        <strain evidence="2">AA8</strain>
    </source>
</reference>
<keyword evidence="2" id="KW-0808">Transferase</keyword>
<organism evidence="2 3">
    <name type="scientific">Streptomyces telluris</name>
    <dbReference type="NCBI Taxonomy" id="2720021"/>
    <lineage>
        <taxon>Bacteria</taxon>
        <taxon>Bacillati</taxon>
        <taxon>Actinomycetota</taxon>
        <taxon>Actinomycetes</taxon>
        <taxon>Kitasatosporales</taxon>
        <taxon>Streptomycetaceae</taxon>
        <taxon>Streptomyces</taxon>
    </lineage>
</organism>